<keyword evidence="2" id="KW-1185">Reference proteome</keyword>
<protein>
    <submittedName>
        <fullName evidence="1">Uncharacterized protein</fullName>
    </submittedName>
</protein>
<name>A0A098TKI1_9CYAN</name>
<gene>
    <name evidence="1" type="ORF">DO97_04680</name>
</gene>
<comment type="caution">
    <text evidence="1">The sequence shown here is derived from an EMBL/GenBank/DDBJ whole genome shotgun (WGS) entry which is preliminary data.</text>
</comment>
<reference evidence="1 2" key="1">
    <citation type="journal article" date="2014" name="Mol. Ecol.">
        <title>Evolution of Synechococcus.</title>
        <authorList>
            <person name="Dvorak P."/>
            <person name="Casamatta D."/>
            <person name="Hasler P."/>
            <person name="Poulickova A."/>
            <person name="Ondrej V."/>
            <person name="Sanges R."/>
        </authorList>
    </citation>
    <scope>NUCLEOTIDE SEQUENCE [LARGE SCALE GENOMIC DNA]</scope>
    <source>
        <strain evidence="1 2">CAUP A 1101</strain>
    </source>
</reference>
<proteinExistence type="predicted"/>
<evidence type="ECO:0000313" key="1">
    <source>
        <dbReference type="EMBL" id="KGF72786.1"/>
    </source>
</evidence>
<accession>A0A098TKI1</accession>
<organism evidence="1 2">
    <name type="scientific">Neosynechococcus sphagnicola sy1</name>
    <dbReference type="NCBI Taxonomy" id="1497020"/>
    <lineage>
        <taxon>Bacteria</taxon>
        <taxon>Bacillati</taxon>
        <taxon>Cyanobacteriota</taxon>
        <taxon>Cyanophyceae</taxon>
        <taxon>Neosynechococcales</taxon>
        <taxon>Neosynechococcaceae</taxon>
        <taxon>Neosynechococcus</taxon>
    </lineage>
</organism>
<dbReference type="EMBL" id="JJML01000018">
    <property type="protein sequence ID" value="KGF72786.1"/>
    <property type="molecule type" value="Genomic_DNA"/>
</dbReference>
<dbReference type="RefSeq" id="WP_036532824.1">
    <property type="nucleotide sequence ID" value="NZ_JJML01000018.1"/>
</dbReference>
<dbReference type="Proteomes" id="UP000030170">
    <property type="component" value="Unassembled WGS sequence"/>
</dbReference>
<dbReference type="OrthoDB" id="466790at2"/>
<dbReference type="AlphaFoldDB" id="A0A098TKI1"/>
<evidence type="ECO:0000313" key="2">
    <source>
        <dbReference type="Proteomes" id="UP000030170"/>
    </source>
</evidence>
<sequence>MEVSRPHAKEPSPETLQDLKKLQAMLEWAIADGKISQAEVTAFMTAARSDGKVSVDELGLYRTFVLDKIAKGELDYDWS</sequence>